<gene>
    <name evidence="1" type="ORF">g.59361</name>
</gene>
<dbReference type="AlphaFoldDB" id="A0A1B6IK37"/>
<feature type="non-terminal residue" evidence="1">
    <location>
        <position position="1"/>
    </location>
</feature>
<organism evidence="1">
    <name type="scientific">Homalodisca liturata</name>
    <dbReference type="NCBI Taxonomy" id="320908"/>
    <lineage>
        <taxon>Eukaryota</taxon>
        <taxon>Metazoa</taxon>
        <taxon>Ecdysozoa</taxon>
        <taxon>Arthropoda</taxon>
        <taxon>Hexapoda</taxon>
        <taxon>Insecta</taxon>
        <taxon>Pterygota</taxon>
        <taxon>Neoptera</taxon>
        <taxon>Paraneoptera</taxon>
        <taxon>Hemiptera</taxon>
        <taxon>Auchenorrhyncha</taxon>
        <taxon>Membracoidea</taxon>
        <taxon>Cicadellidae</taxon>
        <taxon>Cicadellinae</taxon>
        <taxon>Proconiini</taxon>
        <taxon>Homalodisca</taxon>
    </lineage>
</organism>
<reference evidence="1" key="1">
    <citation type="submission" date="2015-11" db="EMBL/GenBank/DDBJ databases">
        <title>De novo transcriptome assembly of four potential Pierce s Disease insect vectors from Arizona vineyards.</title>
        <authorList>
            <person name="Tassone E.E."/>
        </authorList>
    </citation>
    <scope>NUCLEOTIDE SEQUENCE</scope>
</reference>
<sequence>LLDSLQPDLVILTEHGQRKETIKNTRLIGYELTAEYCRKRHLKGGVAIFAKDDLKHNVDMVDMYSLCEELVCEIAVIKVKLSKSCMYLVGVYRNQGNTDISLEIL</sequence>
<accession>A0A1B6IK37</accession>
<feature type="non-terminal residue" evidence="1">
    <location>
        <position position="105"/>
    </location>
</feature>
<name>A0A1B6IK37_9HEMI</name>
<dbReference type="EMBL" id="GECU01020415">
    <property type="protein sequence ID" value="JAS87291.1"/>
    <property type="molecule type" value="Transcribed_RNA"/>
</dbReference>
<evidence type="ECO:0000313" key="1">
    <source>
        <dbReference type="EMBL" id="JAS87291.1"/>
    </source>
</evidence>
<proteinExistence type="predicted"/>
<protein>
    <submittedName>
        <fullName evidence="1">Uncharacterized protein</fullName>
    </submittedName>
</protein>
<dbReference type="Gene3D" id="3.60.10.10">
    <property type="entry name" value="Endonuclease/exonuclease/phosphatase"/>
    <property type="match status" value="1"/>
</dbReference>
<dbReference type="InterPro" id="IPR036691">
    <property type="entry name" value="Endo/exonu/phosph_ase_sf"/>
</dbReference>